<dbReference type="AlphaFoldDB" id="A0A7X1NL32"/>
<dbReference type="EMBL" id="WHNP01000155">
    <property type="protein sequence ID" value="MPW23915.1"/>
    <property type="molecule type" value="Genomic_DNA"/>
</dbReference>
<evidence type="ECO:0000256" key="1">
    <source>
        <dbReference type="SAM" id="Phobius"/>
    </source>
</evidence>
<feature type="transmembrane region" description="Helical" evidence="1">
    <location>
        <begin position="7"/>
        <end position="29"/>
    </location>
</feature>
<dbReference type="Proteomes" id="UP000484381">
    <property type="component" value="Unassembled WGS sequence"/>
</dbReference>
<keyword evidence="1" id="KW-1133">Transmembrane helix</keyword>
<keyword evidence="1" id="KW-0812">Transmembrane</keyword>
<organism evidence="2 3">
    <name type="scientific">Paraburkholderia franconis</name>
    <dbReference type="NCBI Taxonomy" id="2654983"/>
    <lineage>
        <taxon>Bacteria</taxon>
        <taxon>Pseudomonadati</taxon>
        <taxon>Pseudomonadota</taxon>
        <taxon>Betaproteobacteria</taxon>
        <taxon>Burkholderiales</taxon>
        <taxon>Burkholderiaceae</taxon>
        <taxon>Paraburkholderia</taxon>
    </lineage>
</organism>
<comment type="caution">
    <text evidence="2">The sequence shown here is derived from an EMBL/GenBank/DDBJ whole genome shotgun (WGS) entry which is preliminary data.</text>
</comment>
<evidence type="ECO:0000313" key="3">
    <source>
        <dbReference type="Proteomes" id="UP000484381"/>
    </source>
</evidence>
<reference evidence="2 3" key="1">
    <citation type="submission" date="2019-10" db="EMBL/GenBank/DDBJ databases">
        <title>Paraburkholderia sp. isolated from nodules of Mimosa pudica from Brazilian Atlantic Forest soils.</title>
        <authorList>
            <person name="Paulitsch F."/>
            <person name="Hungria M."/>
            <person name="Dall'Agnol R."/>
        </authorList>
    </citation>
    <scope>NUCLEOTIDE SEQUENCE [LARGE SCALE GENOMIC DNA]</scope>
    <source>
        <strain evidence="2 3">CNPSo 3157</strain>
    </source>
</reference>
<gene>
    <name evidence="2" type="ORF">GCT13_46415</name>
</gene>
<feature type="transmembrane region" description="Helical" evidence="1">
    <location>
        <begin position="35"/>
        <end position="57"/>
    </location>
</feature>
<proteinExistence type="predicted"/>
<accession>A0A7X1NL32</accession>
<dbReference type="RefSeq" id="WP_152768301.1">
    <property type="nucleotide sequence ID" value="NZ_WHNP01000155.1"/>
</dbReference>
<keyword evidence="3" id="KW-1185">Reference proteome</keyword>
<sequence length="97" mass="10606">MTRQKALLVRSTNIAVLMGFMCFAAYVAPKIGQEFTTSSVLCFGAYVAIGLVVCPVARAVPAELFAGLNWNSRLDVRLYYVWLCCHQGDPSQTLGLT</sequence>
<keyword evidence="1" id="KW-0472">Membrane</keyword>
<name>A0A7X1NL32_9BURK</name>
<evidence type="ECO:0000313" key="2">
    <source>
        <dbReference type="EMBL" id="MPW23915.1"/>
    </source>
</evidence>
<protein>
    <submittedName>
        <fullName evidence="2">Uncharacterized protein</fullName>
    </submittedName>
</protein>